<dbReference type="SMART" id="SM00875">
    <property type="entry name" value="BACK"/>
    <property type="match status" value="1"/>
</dbReference>
<feature type="domain" description="BTB" evidence="1">
    <location>
        <begin position="22"/>
        <end position="94"/>
    </location>
</feature>
<dbReference type="PROSITE" id="PS50097">
    <property type="entry name" value="BTB"/>
    <property type="match status" value="1"/>
</dbReference>
<dbReference type="PANTHER" id="PTHR45774:SF3">
    <property type="entry name" value="BTB (POZ) DOMAIN-CONTAINING 2B-RELATED"/>
    <property type="match status" value="1"/>
</dbReference>
<keyword evidence="2" id="KW-1185">Reference proteome</keyword>
<evidence type="ECO:0000313" key="2">
    <source>
        <dbReference type="Proteomes" id="UP000887578"/>
    </source>
</evidence>
<dbReference type="AlphaFoldDB" id="A0A914P4Z1"/>
<dbReference type="InterPro" id="IPR011705">
    <property type="entry name" value="BACK"/>
</dbReference>
<dbReference type="SMART" id="SM00225">
    <property type="entry name" value="BTB"/>
    <property type="match status" value="1"/>
</dbReference>
<dbReference type="Pfam" id="PF00651">
    <property type="entry name" value="BTB"/>
    <property type="match status" value="1"/>
</dbReference>
<reference evidence="3" key="1">
    <citation type="submission" date="2022-11" db="UniProtKB">
        <authorList>
            <consortium name="WormBaseParasite"/>
        </authorList>
    </citation>
    <scope>IDENTIFICATION</scope>
</reference>
<name>A0A914P4Z1_9BILA</name>
<dbReference type="InterPro" id="IPR011333">
    <property type="entry name" value="SKP1/BTB/POZ_sf"/>
</dbReference>
<dbReference type="CDD" id="cd18186">
    <property type="entry name" value="BTB_POZ_ZBTB_KLHL-like"/>
    <property type="match status" value="1"/>
</dbReference>
<sequence length="421" mass="48957">MSDPMQQRYKYYADQNVEEGHFDVTFQFGTDNQHFRHKELHAHKFELWPSSKVFEKTFYGPLANKGPIPIVRHSYNDFKEFLTFLYLGKCKISMDNVMALVDLGEYYEVQLLKDKCDEFLTQNSTKIENVLKVYESLKVYSLENAMKKVLEFVAKNTADILKCDEFLSAKKETIYDIAKMKNLTAKQEEVFEAICKWNEHNCPEETVNKNDFLKKQMEDIIPLIDFSSMDFNFLNNFVVRKGFLFSDFNGLADVLCEAAAKKQQAEEERLNIVPKRKRVEITDGYGNKAYADICDPLIIAALETMISNETPQLTSQTRYGGIQWNANIGHEPAKPKNLCIFRDPSGYLSLKYYGAHKTNPSKICCHNYEEDYTYSYEEQRSICEGCYLRNQEEIVEPPIIAPVFVESDGFNLDYRCTMKFL</sequence>
<dbReference type="WBParaSite" id="PDA_v2.g12966.t1">
    <property type="protein sequence ID" value="PDA_v2.g12966.t1"/>
    <property type="gene ID" value="PDA_v2.g12966"/>
</dbReference>
<dbReference type="SUPFAM" id="SSF54695">
    <property type="entry name" value="POZ domain"/>
    <property type="match status" value="1"/>
</dbReference>
<evidence type="ECO:0000259" key="1">
    <source>
        <dbReference type="PROSITE" id="PS50097"/>
    </source>
</evidence>
<dbReference type="Gene3D" id="1.25.40.420">
    <property type="match status" value="1"/>
</dbReference>
<proteinExistence type="predicted"/>
<dbReference type="PANTHER" id="PTHR45774">
    <property type="entry name" value="BTB/POZ DOMAIN-CONTAINING"/>
    <property type="match status" value="1"/>
</dbReference>
<dbReference type="InterPro" id="IPR000210">
    <property type="entry name" value="BTB/POZ_dom"/>
</dbReference>
<organism evidence="2 3">
    <name type="scientific">Panagrolaimus davidi</name>
    <dbReference type="NCBI Taxonomy" id="227884"/>
    <lineage>
        <taxon>Eukaryota</taxon>
        <taxon>Metazoa</taxon>
        <taxon>Ecdysozoa</taxon>
        <taxon>Nematoda</taxon>
        <taxon>Chromadorea</taxon>
        <taxon>Rhabditida</taxon>
        <taxon>Tylenchina</taxon>
        <taxon>Panagrolaimomorpha</taxon>
        <taxon>Panagrolaimoidea</taxon>
        <taxon>Panagrolaimidae</taxon>
        <taxon>Panagrolaimus</taxon>
    </lineage>
</organism>
<protein>
    <submittedName>
        <fullName evidence="3">BTB domain-containing protein</fullName>
    </submittedName>
</protein>
<dbReference type="Gene3D" id="3.30.710.10">
    <property type="entry name" value="Potassium Channel Kv1.1, Chain A"/>
    <property type="match status" value="1"/>
</dbReference>
<dbReference type="Pfam" id="PF07707">
    <property type="entry name" value="BACK"/>
    <property type="match status" value="1"/>
</dbReference>
<accession>A0A914P4Z1</accession>
<dbReference type="Proteomes" id="UP000887578">
    <property type="component" value="Unplaced"/>
</dbReference>
<evidence type="ECO:0000313" key="3">
    <source>
        <dbReference type="WBParaSite" id="PDA_v2.g12966.t1"/>
    </source>
</evidence>